<protein>
    <submittedName>
        <fullName evidence="2">Uncharacterized protein</fullName>
    </submittedName>
</protein>
<reference evidence="2 3" key="1">
    <citation type="submission" date="2021-04" db="EMBL/GenBank/DDBJ databases">
        <authorList>
            <person name="Rodrigo-Torres L."/>
            <person name="Arahal R. D."/>
            <person name="Lucena T."/>
        </authorList>
    </citation>
    <scope>NUCLEOTIDE SEQUENCE [LARGE SCALE GENOMIC DNA]</scope>
    <source>
        <strain evidence="2 3">CECT 30171</strain>
    </source>
</reference>
<name>A0ABM8UBL7_9GAMM</name>
<sequence length="91" mass="9839">MPWLLFVFAFAALAMAFSVTSVALLLVCLLVALVLALAGVMQLLARRVESRSGDIAMMVDPVELARMREQAEARRRAAATSPGEAAFDERS</sequence>
<accession>A0ABM8UBL7</accession>
<organism evidence="2 3">
    <name type="scientific">Novilysobacter luteus</name>
    <dbReference type="NCBI Taxonomy" id="2822368"/>
    <lineage>
        <taxon>Bacteria</taxon>
        <taxon>Pseudomonadati</taxon>
        <taxon>Pseudomonadota</taxon>
        <taxon>Gammaproteobacteria</taxon>
        <taxon>Lysobacterales</taxon>
        <taxon>Lysobacteraceae</taxon>
        <taxon>Novilysobacter</taxon>
    </lineage>
</organism>
<keyword evidence="3" id="KW-1185">Reference proteome</keyword>
<keyword evidence="1" id="KW-0472">Membrane</keyword>
<dbReference type="EMBL" id="OU015430">
    <property type="protein sequence ID" value="CAG4967298.1"/>
    <property type="molecule type" value="Genomic_DNA"/>
</dbReference>
<feature type="transmembrane region" description="Helical" evidence="1">
    <location>
        <begin position="24"/>
        <end position="45"/>
    </location>
</feature>
<keyword evidence="1" id="KW-1133">Transmembrane helix</keyword>
<keyword evidence="1" id="KW-0812">Transmembrane</keyword>
<dbReference type="RefSeq" id="WP_215219067.1">
    <property type="nucleotide sequence ID" value="NZ_OU015430.1"/>
</dbReference>
<evidence type="ECO:0000256" key="1">
    <source>
        <dbReference type="SAM" id="Phobius"/>
    </source>
</evidence>
<evidence type="ECO:0000313" key="2">
    <source>
        <dbReference type="EMBL" id="CAG4967298.1"/>
    </source>
</evidence>
<proteinExistence type="predicted"/>
<gene>
    <name evidence="2" type="ORF">LYB30171_00017</name>
</gene>
<dbReference type="Proteomes" id="UP000680116">
    <property type="component" value="Chromosome"/>
</dbReference>
<evidence type="ECO:0000313" key="3">
    <source>
        <dbReference type="Proteomes" id="UP000680116"/>
    </source>
</evidence>